<gene>
    <name evidence="1" type="ORF">LCGC14_1330700</name>
</gene>
<dbReference type="AlphaFoldDB" id="A0A0F9L2Q2"/>
<organism evidence="1">
    <name type="scientific">marine sediment metagenome</name>
    <dbReference type="NCBI Taxonomy" id="412755"/>
    <lineage>
        <taxon>unclassified sequences</taxon>
        <taxon>metagenomes</taxon>
        <taxon>ecological metagenomes</taxon>
    </lineage>
</organism>
<proteinExistence type="predicted"/>
<protein>
    <submittedName>
        <fullName evidence="1">Uncharacterized protein</fullName>
    </submittedName>
</protein>
<dbReference type="EMBL" id="LAZR01008032">
    <property type="protein sequence ID" value="KKM81351.1"/>
    <property type="molecule type" value="Genomic_DNA"/>
</dbReference>
<comment type="caution">
    <text evidence="1">The sequence shown here is derived from an EMBL/GenBank/DDBJ whole genome shotgun (WGS) entry which is preliminary data.</text>
</comment>
<sequence length="332" mass="36053">MPNFGWKQEFRDNISDAWVVETFDRLGARLNGFLADIGRENPETGFDNGADDGNLPSVQDFLSPFKLPVRRYNIASDYLSLDPGTAAILRLNPVIANRSISGIKGGSDGRIVELFVPRSAGFTVTLKHADSNAIANRRLDLVGAADLSSVVGKPRAWRFWYDTTDNIWQMLGGSAAIAVAQFKNFAEKVTQVATGADTNETTLWEGVIPASTLSKTGDMIHVRAFGHFSLINSKTLKFYFDEVEMTTTAAQGWDDRGWQMHVLIQRRSEDVQAIHAQFVPAQAGLASSIGDFVVDAADESADINFKITGTNSTANAGDITFEGGHAFKVGAA</sequence>
<evidence type="ECO:0000313" key="1">
    <source>
        <dbReference type="EMBL" id="KKM81351.1"/>
    </source>
</evidence>
<accession>A0A0F9L2Q2</accession>
<reference evidence="1" key="1">
    <citation type="journal article" date="2015" name="Nature">
        <title>Complex archaea that bridge the gap between prokaryotes and eukaryotes.</title>
        <authorList>
            <person name="Spang A."/>
            <person name="Saw J.H."/>
            <person name="Jorgensen S.L."/>
            <person name="Zaremba-Niedzwiedzka K."/>
            <person name="Martijn J."/>
            <person name="Lind A.E."/>
            <person name="van Eijk R."/>
            <person name="Schleper C."/>
            <person name="Guy L."/>
            <person name="Ettema T.J."/>
        </authorList>
    </citation>
    <scope>NUCLEOTIDE SEQUENCE</scope>
</reference>
<name>A0A0F9L2Q2_9ZZZZ</name>